<name>A0ABP3YHL4_9BACT</name>
<dbReference type="Proteomes" id="UP001500469">
    <property type="component" value="Unassembled WGS sequence"/>
</dbReference>
<keyword evidence="3" id="KW-1185">Reference proteome</keyword>
<sequence>MKEIFESWVIESKKTITRPDKYSSTITTISNHLKRKNLIETGLFSIVHAEEIIKIKELYFSFDEYYFKNKKGNHMYSRSLDLYIEFLDTSELVQNNTIPQTIQSIINNQNLTSTEKEAIILSRRGQGKYRDSLIELWGKCSISGYSNHRILVASHIKPWKDSNNFERTDKYNGLLLLPTFDKLFDLGLISFSLEGRIKISKQLQQPSILSISVDTKINISKEHLKYLDFHNNMRFKK</sequence>
<evidence type="ECO:0000313" key="2">
    <source>
        <dbReference type="EMBL" id="GAA0880208.1"/>
    </source>
</evidence>
<dbReference type="RefSeq" id="WP_343853362.1">
    <property type="nucleotide sequence ID" value="NZ_BAAAFI010000041.1"/>
</dbReference>
<proteinExistence type="predicted"/>
<accession>A0ABP3YHL4</accession>
<evidence type="ECO:0000259" key="1">
    <source>
        <dbReference type="Pfam" id="PF13391"/>
    </source>
</evidence>
<dbReference type="Pfam" id="PF13391">
    <property type="entry name" value="HNH_2"/>
    <property type="match status" value="1"/>
</dbReference>
<dbReference type="EMBL" id="BAAAFI010000041">
    <property type="protein sequence ID" value="GAA0880208.1"/>
    <property type="molecule type" value="Genomic_DNA"/>
</dbReference>
<organism evidence="2 3">
    <name type="scientific">Algoriphagus jejuensis</name>
    <dbReference type="NCBI Taxonomy" id="419934"/>
    <lineage>
        <taxon>Bacteria</taxon>
        <taxon>Pseudomonadati</taxon>
        <taxon>Bacteroidota</taxon>
        <taxon>Cytophagia</taxon>
        <taxon>Cytophagales</taxon>
        <taxon>Cyclobacteriaceae</taxon>
        <taxon>Algoriphagus</taxon>
    </lineage>
</organism>
<dbReference type="InterPro" id="IPR003615">
    <property type="entry name" value="HNH_nuc"/>
</dbReference>
<reference evidence="3" key="1">
    <citation type="journal article" date="2019" name="Int. J. Syst. Evol. Microbiol.">
        <title>The Global Catalogue of Microorganisms (GCM) 10K type strain sequencing project: providing services to taxonomists for standard genome sequencing and annotation.</title>
        <authorList>
            <consortium name="The Broad Institute Genomics Platform"/>
            <consortium name="The Broad Institute Genome Sequencing Center for Infectious Disease"/>
            <person name="Wu L."/>
            <person name="Ma J."/>
        </authorList>
    </citation>
    <scope>NUCLEOTIDE SEQUENCE [LARGE SCALE GENOMIC DNA]</scope>
    <source>
        <strain evidence="3">JCM 16112</strain>
    </source>
</reference>
<gene>
    <name evidence="2" type="ORF">GCM10009119_31780</name>
</gene>
<evidence type="ECO:0000313" key="3">
    <source>
        <dbReference type="Proteomes" id="UP001500469"/>
    </source>
</evidence>
<protein>
    <recommendedName>
        <fullName evidence="1">HNH nuclease domain-containing protein</fullName>
    </recommendedName>
</protein>
<comment type="caution">
    <text evidence="2">The sequence shown here is derived from an EMBL/GenBank/DDBJ whole genome shotgun (WGS) entry which is preliminary data.</text>
</comment>
<feature type="domain" description="HNH nuclease" evidence="1">
    <location>
        <begin position="140"/>
        <end position="191"/>
    </location>
</feature>